<dbReference type="PANTHER" id="PTHR20275">
    <property type="entry name" value="NAD KINASE"/>
    <property type="match status" value="1"/>
</dbReference>
<dbReference type="GO" id="GO:0006741">
    <property type="term" value="P:NADP+ biosynthetic process"/>
    <property type="evidence" value="ECO:0007669"/>
    <property type="project" value="UniProtKB-UniRule"/>
</dbReference>
<comment type="function">
    <text evidence="6">Involved in the regulation of the intracellular balance of NAD and NADP, and is a key enzyme in the biosynthesis of NADP. Catalyzes specifically the phosphorylation on 2'-hydroxyl of the adenosine moiety of NAD to yield NADP.</text>
</comment>
<dbReference type="HAMAP" id="MF_00361">
    <property type="entry name" value="NAD_kinase"/>
    <property type="match status" value="1"/>
</dbReference>
<comment type="subcellular location">
    <subcellularLocation>
        <location evidence="6">Cytoplasm</location>
    </subcellularLocation>
</comment>
<feature type="binding site" evidence="6">
    <location>
        <begin position="43"/>
        <end position="44"/>
    </location>
    <ligand>
        <name>NAD(+)</name>
        <dbReference type="ChEBI" id="CHEBI:57540"/>
    </ligand>
</feature>
<keyword evidence="8" id="KW-1185">Reference proteome</keyword>
<dbReference type="GO" id="GO:0005524">
    <property type="term" value="F:ATP binding"/>
    <property type="evidence" value="ECO:0007669"/>
    <property type="project" value="UniProtKB-KW"/>
</dbReference>
<feature type="active site" description="Proton acceptor" evidence="6">
    <location>
        <position position="43"/>
    </location>
</feature>
<dbReference type="InterPro" id="IPR017438">
    <property type="entry name" value="ATP-NAD_kinase_N"/>
</dbReference>
<name>A0A2R8BWM9_9RHOB</name>
<dbReference type="NCBIfam" id="NF003406">
    <property type="entry name" value="PRK04761.1"/>
    <property type="match status" value="1"/>
</dbReference>
<comment type="cofactor">
    <cofactor evidence="6">
        <name>a divalent metal cation</name>
        <dbReference type="ChEBI" id="CHEBI:60240"/>
    </cofactor>
</comment>
<dbReference type="GO" id="GO:0046872">
    <property type="term" value="F:metal ion binding"/>
    <property type="evidence" value="ECO:0007669"/>
    <property type="project" value="UniProtKB-UniRule"/>
</dbReference>
<dbReference type="EC" id="2.7.1.23" evidence="6"/>
<keyword evidence="2 6" id="KW-0418">Kinase</keyword>
<evidence type="ECO:0000256" key="1">
    <source>
        <dbReference type="ARBA" id="ARBA00022679"/>
    </source>
</evidence>
<keyword evidence="6" id="KW-0963">Cytoplasm</keyword>
<keyword evidence="3 6" id="KW-0521">NADP</keyword>
<dbReference type="OrthoDB" id="9774737at2"/>
<dbReference type="RefSeq" id="WP_108894310.1">
    <property type="nucleotide sequence ID" value="NZ_ONZF01000004.1"/>
</dbReference>
<evidence type="ECO:0000256" key="4">
    <source>
        <dbReference type="ARBA" id="ARBA00023027"/>
    </source>
</evidence>
<dbReference type="Gene3D" id="2.60.200.30">
    <property type="entry name" value="Probable inorganic polyphosphate/atp-NAD kinase, domain 2"/>
    <property type="match status" value="1"/>
</dbReference>
<dbReference type="AlphaFoldDB" id="A0A2R8BWM9"/>
<dbReference type="SUPFAM" id="SSF111331">
    <property type="entry name" value="NAD kinase/diacylglycerol kinase-like"/>
    <property type="match status" value="1"/>
</dbReference>
<organism evidence="7 8">
    <name type="scientific">Palleronia abyssalis</name>
    <dbReference type="NCBI Taxonomy" id="1501240"/>
    <lineage>
        <taxon>Bacteria</taxon>
        <taxon>Pseudomonadati</taxon>
        <taxon>Pseudomonadota</taxon>
        <taxon>Alphaproteobacteria</taxon>
        <taxon>Rhodobacterales</taxon>
        <taxon>Roseobacteraceae</taxon>
        <taxon>Palleronia</taxon>
    </lineage>
</organism>
<dbReference type="InterPro" id="IPR002504">
    <property type="entry name" value="NADK"/>
</dbReference>
<feature type="binding site" evidence="6">
    <location>
        <position position="48"/>
    </location>
    <ligand>
        <name>NAD(+)</name>
        <dbReference type="ChEBI" id="CHEBI:57540"/>
    </ligand>
</feature>
<dbReference type="Gene3D" id="3.40.50.10330">
    <property type="entry name" value="Probable inorganic polyphosphate/atp-NAD kinase, domain 1"/>
    <property type="match status" value="1"/>
</dbReference>
<proteinExistence type="inferred from homology"/>
<dbReference type="Pfam" id="PF20143">
    <property type="entry name" value="NAD_kinase_C"/>
    <property type="match status" value="1"/>
</dbReference>
<keyword evidence="6" id="KW-0067">ATP-binding</keyword>
<evidence type="ECO:0000313" key="8">
    <source>
        <dbReference type="Proteomes" id="UP000244912"/>
    </source>
</evidence>
<evidence type="ECO:0000256" key="2">
    <source>
        <dbReference type="ARBA" id="ARBA00022777"/>
    </source>
</evidence>
<sequence length="253" mass="27591">MSNKIAFSASRSETAQQALGALSRLYGAAALDQADVIVALGGDGHMLRTLHETQHLRAPVYGMNCGTIGFLMNEYREDGLLERLDAAEREDINPLKMTARRADGTIETHLAINEVSLLRQGPQAARLSIYVDGRMRMEELVCDGALVATPAGSTAYNYSAHGPILPIGSDVLALTAMSAFRPRRWQGALLPKTVEVRFDVLQAEKRPVMADADGHSVRDVVCVKVQSADDIVHSILFDPGHGLEERLIREQFA</sequence>
<gene>
    <name evidence="7" type="primary">ppnK</name>
    <name evidence="6" type="synonym">nadK</name>
    <name evidence="7" type="ORF">PAA8504_02317</name>
</gene>
<feature type="binding site" evidence="6">
    <location>
        <position position="143"/>
    </location>
    <ligand>
        <name>NAD(+)</name>
        <dbReference type="ChEBI" id="CHEBI:57540"/>
    </ligand>
</feature>
<accession>A0A2R8BWM9</accession>
<keyword evidence="6" id="KW-0547">Nucleotide-binding</keyword>
<evidence type="ECO:0000256" key="6">
    <source>
        <dbReference type="HAMAP-Rule" id="MF_00361"/>
    </source>
</evidence>
<dbReference type="InterPro" id="IPR017437">
    <property type="entry name" value="ATP-NAD_kinase_PpnK-typ_C"/>
</dbReference>
<dbReference type="Pfam" id="PF01513">
    <property type="entry name" value="NAD_kinase"/>
    <property type="match status" value="1"/>
</dbReference>
<dbReference type="GO" id="GO:0003951">
    <property type="term" value="F:NAD+ kinase activity"/>
    <property type="evidence" value="ECO:0007669"/>
    <property type="project" value="UniProtKB-UniRule"/>
</dbReference>
<dbReference type="InterPro" id="IPR016064">
    <property type="entry name" value="NAD/diacylglycerol_kinase_sf"/>
</dbReference>
<keyword evidence="1 6" id="KW-0808">Transferase</keyword>
<dbReference type="GO" id="GO:0019674">
    <property type="term" value="P:NAD+ metabolic process"/>
    <property type="evidence" value="ECO:0007669"/>
    <property type="project" value="InterPro"/>
</dbReference>
<evidence type="ECO:0000256" key="3">
    <source>
        <dbReference type="ARBA" id="ARBA00022857"/>
    </source>
</evidence>
<feature type="binding site" evidence="6">
    <location>
        <begin position="154"/>
        <end position="159"/>
    </location>
    <ligand>
        <name>NAD(+)</name>
        <dbReference type="ChEBI" id="CHEBI:57540"/>
    </ligand>
</feature>
<dbReference type="PANTHER" id="PTHR20275:SF0">
    <property type="entry name" value="NAD KINASE"/>
    <property type="match status" value="1"/>
</dbReference>
<keyword evidence="4 6" id="KW-0520">NAD</keyword>
<evidence type="ECO:0000313" key="7">
    <source>
        <dbReference type="EMBL" id="SPJ24486.1"/>
    </source>
</evidence>
<feature type="binding site" evidence="6">
    <location>
        <position position="151"/>
    </location>
    <ligand>
        <name>NAD(+)</name>
        <dbReference type="ChEBI" id="CHEBI:57540"/>
    </ligand>
</feature>
<dbReference type="GO" id="GO:0005737">
    <property type="term" value="C:cytoplasm"/>
    <property type="evidence" value="ECO:0007669"/>
    <property type="project" value="UniProtKB-SubCell"/>
</dbReference>
<dbReference type="GO" id="GO:0051287">
    <property type="term" value="F:NAD binding"/>
    <property type="evidence" value="ECO:0007669"/>
    <property type="project" value="UniProtKB-ARBA"/>
</dbReference>
<comment type="catalytic activity">
    <reaction evidence="5 6">
        <text>NAD(+) + ATP = ADP + NADP(+) + H(+)</text>
        <dbReference type="Rhea" id="RHEA:18629"/>
        <dbReference type="ChEBI" id="CHEBI:15378"/>
        <dbReference type="ChEBI" id="CHEBI:30616"/>
        <dbReference type="ChEBI" id="CHEBI:57540"/>
        <dbReference type="ChEBI" id="CHEBI:58349"/>
        <dbReference type="ChEBI" id="CHEBI:456216"/>
        <dbReference type="EC" id="2.7.1.23"/>
    </reaction>
</comment>
<feature type="binding site" evidence="6">
    <location>
        <begin position="113"/>
        <end position="114"/>
    </location>
    <ligand>
        <name>NAD(+)</name>
        <dbReference type="ChEBI" id="CHEBI:57540"/>
    </ligand>
</feature>
<evidence type="ECO:0000256" key="5">
    <source>
        <dbReference type="ARBA" id="ARBA00047925"/>
    </source>
</evidence>
<reference evidence="7 8" key="1">
    <citation type="submission" date="2018-03" db="EMBL/GenBank/DDBJ databases">
        <authorList>
            <person name="Keele B.F."/>
        </authorList>
    </citation>
    <scope>NUCLEOTIDE SEQUENCE [LARGE SCALE GENOMIC DNA]</scope>
    <source>
        <strain evidence="7 8">CECT 8504</strain>
    </source>
</reference>
<dbReference type="Proteomes" id="UP000244912">
    <property type="component" value="Unassembled WGS sequence"/>
</dbReference>
<comment type="caution">
    <text evidence="6">Lacks conserved residue(s) required for the propagation of feature annotation.</text>
</comment>
<comment type="similarity">
    <text evidence="6">Belongs to the NAD kinase family.</text>
</comment>
<dbReference type="EMBL" id="ONZF01000004">
    <property type="protein sequence ID" value="SPJ24486.1"/>
    <property type="molecule type" value="Genomic_DNA"/>
</dbReference>
<protein>
    <recommendedName>
        <fullName evidence="6">NAD kinase</fullName>
        <ecNumber evidence="6">2.7.1.23</ecNumber>
    </recommendedName>
    <alternativeName>
        <fullName evidence="6">ATP-dependent NAD kinase</fullName>
    </alternativeName>
</protein>